<evidence type="ECO:0000256" key="5">
    <source>
        <dbReference type="SAM" id="MobiDB-lite"/>
    </source>
</evidence>
<dbReference type="SMART" id="SM00360">
    <property type="entry name" value="RRM"/>
    <property type="match status" value="1"/>
</dbReference>
<feature type="region of interest" description="Disordered" evidence="5">
    <location>
        <begin position="1"/>
        <end position="34"/>
    </location>
</feature>
<evidence type="ECO:0000256" key="3">
    <source>
        <dbReference type="ARBA" id="ARBA00023242"/>
    </source>
</evidence>
<proteinExistence type="predicted"/>
<evidence type="ECO:0000256" key="1">
    <source>
        <dbReference type="ARBA" id="ARBA00004604"/>
    </source>
</evidence>
<sequence length="490" mass="53436">MAPEDLKTKKRKGATEAAPKPKKQKKVDETTTLQKASAKAMSAAVQPLDDIAVKVKTPRKRAVDFWDEDAEVAKQKEKKKSKASANADGDDTGKKSKKAKVVEETVAEVTVEDWTPKSKKAKSASKKKEDAVVEEPADSEDSDAENEDDQTAALLAGFESDRDEDDEDNEGGVALEAPKSIPENARKALAASKGEDDQPGVVFVGRIPHGFYEPQMKAYFKQFGKVNQLRLSRSKKTGASKHYAFVEFASSEVADIVAKTMNNYLMFGHILQCKTIPAEQVHPNLFVGAKGRFKRMPRNKINGAQMARGAERDVWEKRVEKENKRRSLRNKALKEQLGYEYSAPQVKAVATVPKKAITSGDAAAQQLLLEAPAGEVTILETESHPNGVTVTETVKAKKSKKGAKGKVETDAAPATTEVVEVTEAVETTTTEKKGKKGKSTTTVTETEEVKAVPAGKDEVVKTRKTRKSLDNAAEGTTPEKRQTRSRKAKA</sequence>
<keyword evidence="3" id="KW-0539">Nucleus</keyword>
<dbReference type="EMBL" id="ML978071">
    <property type="protein sequence ID" value="KAF2013830.1"/>
    <property type="molecule type" value="Genomic_DNA"/>
</dbReference>
<dbReference type="Gene3D" id="3.30.70.330">
    <property type="match status" value="1"/>
</dbReference>
<evidence type="ECO:0000256" key="4">
    <source>
        <dbReference type="PROSITE-ProRule" id="PRU00176"/>
    </source>
</evidence>
<dbReference type="InterPro" id="IPR012677">
    <property type="entry name" value="Nucleotide-bd_a/b_plait_sf"/>
</dbReference>
<feature type="compositionally biased region" description="Acidic residues" evidence="5">
    <location>
        <begin position="132"/>
        <end position="150"/>
    </location>
</feature>
<feature type="domain" description="RRM" evidence="6">
    <location>
        <begin position="200"/>
        <end position="278"/>
    </location>
</feature>
<dbReference type="InterPro" id="IPR035979">
    <property type="entry name" value="RBD_domain_sf"/>
</dbReference>
<feature type="region of interest" description="Disordered" evidence="5">
    <location>
        <begin position="62"/>
        <end position="181"/>
    </location>
</feature>
<evidence type="ECO:0000256" key="2">
    <source>
        <dbReference type="ARBA" id="ARBA00022884"/>
    </source>
</evidence>
<keyword evidence="8" id="KW-1185">Reference proteome</keyword>
<reference evidence="7" key="1">
    <citation type="journal article" date="2020" name="Stud. Mycol.">
        <title>101 Dothideomycetes genomes: a test case for predicting lifestyles and emergence of pathogens.</title>
        <authorList>
            <person name="Haridas S."/>
            <person name="Albert R."/>
            <person name="Binder M."/>
            <person name="Bloem J."/>
            <person name="Labutti K."/>
            <person name="Salamov A."/>
            <person name="Andreopoulos B."/>
            <person name="Baker S."/>
            <person name="Barry K."/>
            <person name="Bills G."/>
            <person name="Bluhm B."/>
            <person name="Cannon C."/>
            <person name="Castanera R."/>
            <person name="Culley D."/>
            <person name="Daum C."/>
            <person name="Ezra D."/>
            <person name="Gonzalez J."/>
            <person name="Henrissat B."/>
            <person name="Kuo A."/>
            <person name="Liang C."/>
            <person name="Lipzen A."/>
            <person name="Lutzoni F."/>
            <person name="Magnuson J."/>
            <person name="Mondo S."/>
            <person name="Nolan M."/>
            <person name="Ohm R."/>
            <person name="Pangilinan J."/>
            <person name="Park H.-J."/>
            <person name="Ramirez L."/>
            <person name="Alfaro M."/>
            <person name="Sun H."/>
            <person name="Tritt A."/>
            <person name="Yoshinaga Y."/>
            <person name="Zwiers L.-H."/>
            <person name="Turgeon B."/>
            <person name="Goodwin S."/>
            <person name="Spatafora J."/>
            <person name="Crous P."/>
            <person name="Grigoriev I."/>
        </authorList>
    </citation>
    <scope>NUCLEOTIDE SEQUENCE</scope>
    <source>
        <strain evidence="7">CBS 175.79</strain>
    </source>
</reference>
<gene>
    <name evidence="7" type="ORF">BU24DRAFT_248236</name>
</gene>
<comment type="subcellular location">
    <subcellularLocation>
        <location evidence="1">Nucleus</location>
        <location evidence="1">Nucleolus</location>
    </subcellularLocation>
</comment>
<dbReference type="InterPro" id="IPR000504">
    <property type="entry name" value="RRM_dom"/>
</dbReference>
<feature type="compositionally biased region" description="Acidic residues" evidence="5">
    <location>
        <begin position="161"/>
        <end position="170"/>
    </location>
</feature>
<organism evidence="7 8">
    <name type="scientific">Aaosphaeria arxii CBS 175.79</name>
    <dbReference type="NCBI Taxonomy" id="1450172"/>
    <lineage>
        <taxon>Eukaryota</taxon>
        <taxon>Fungi</taxon>
        <taxon>Dikarya</taxon>
        <taxon>Ascomycota</taxon>
        <taxon>Pezizomycotina</taxon>
        <taxon>Dothideomycetes</taxon>
        <taxon>Pleosporomycetidae</taxon>
        <taxon>Pleosporales</taxon>
        <taxon>Pleosporales incertae sedis</taxon>
        <taxon>Aaosphaeria</taxon>
    </lineage>
</organism>
<evidence type="ECO:0000313" key="7">
    <source>
        <dbReference type="EMBL" id="KAF2013830.1"/>
    </source>
</evidence>
<dbReference type="AlphaFoldDB" id="A0A6A5XM58"/>
<dbReference type="PANTHER" id="PTHR46754">
    <property type="entry name" value="MKI67 FHA DOMAIN-INTERACTING NUCLEOLAR PHOSPHOPROTEIN"/>
    <property type="match status" value="1"/>
</dbReference>
<protein>
    <recommendedName>
        <fullName evidence="6">RRM domain-containing protein</fullName>
    </recommendedName>
</protein>
<keyword evidence="2 4" id="KW-0694">RNA-binding</keyword>
<dbReference type="Pfam" id="PF00076">
    <property type="entry name" value="RRM_1"/>
    <property type="match status" value="1"/>
</dbReference>
<name>A0A6A5XM58_9PLEO</name>
<dbReference type="OrthoDB" id="21467at2759"/>
<dbReference type="CDD" id="cd12307">
    <property type="entry name" value="RRM_NIFK_like"/>
    <property type="match status" value="1"/>
</dbReference>
<evidence type="ECO:0000259" key="6">
    <source>
        <dbReference type="PROSITE" id="PS50102"/>
    </source>
</evidence>
<feature type="region of interest" description="Disordered" evidence="5">
    <location>
        <begin position="425"/>
        <end position="490"/>
    </location>
</feature>
<dbReference type="GO" id="GO:0003723">
    <property type="term" value="F:RNA binding"/>
    <property type="evidence" value="ECO:0007669"/>
    <property type="project" value="UniProtKB-UniRule"/>
</dbReference>
<accession>A0A6A5XM58</accession>
<dbReference type="SUPFAM" id="SSF54928">
    <property type="entry name" value="RNA-binding domain, RBD"/>
    <property type="match status" value="1"/>
</dbReference>
<dbReference type="PROSITE" id="PS50102">
    <property type="entry name" value="RRM"/>
    <property type="match status" value="1"/>
</dbReference>
<dbReference type="GeneID" id="54279741"/>
<evidence type="ECO:0000313" key="8">
    <source>
        <dbReference type="Proteomes" id="UP000799778"/>
    </source>
</evidence>
<dbReference type="RefSeq" id="XP_033382169.1">
    <property type="nucleotide sequence ID" value="XM_033522344.1"/>
</dbReference>
<dbReference type="GO" id="GO:0005730">
    <property type="term" value="C:nucleolus"/>
    <property type="evidence" value="ECO:0007669"/>
    <property type="project" value="UniProtKB-SubCell"/>
</dbReference>
<dbReference type="Proteomes" id="UP000799778">
    <property type="component" value="Unassembled WGS sequence"/>
</dbReference>
<feature type="compositionally biased region" description="Basic and acidic residues" evidence="5">
    <location>
        <begin position="447"/>
        <end position="461"/>
    </location>
</feature>